<keyword evidence="1" id="KW-0597">Phosphoprotein</keyword>
<gene>
    <name evidence="3" type="ORF">U0035_01480</name>
</gene>
<keyword evidence="4" id="KW-1185">Reference proteome</keyword>
<dbReference type="Gene3D" id="3.40.50.2300">
    <property type="match status" value="1"/>
</dbReference>
<evidence type="ECO:0000259" key="2">
    <source>
        <dbReference type="PROSITE" id="PS50110"/>
    </source>
</evidence>
<dbReference type="PANTHER" id="PTHR43228:SF1">
    <property type="entry name" value="TWO-COMPONENT RESPONSE REGULATOR ARR22"/>
    <property type="match status" value="1"/>
</dbReference>
<dbReference type="EMBL" id="CP139960">
    <property type="protein sequence ID" value="WQD38814.1"/>
    <property type="molecule type" value="Genomic_DNA"/>
</dbReference>
<sequence length="134" mass="15005">MNVSKLILIVDDDYVYKLVTRRMISLCCSNAEIIFAENGREAIDILQGMIQGPSQRLPDIILLDIEMPEMNGWEFLRAFSSLPGQAVKDIKIYVASSSIDDLDRERTRIYPAVKELLVKPFSVNKVSGIINGGS</sequence>
<dbReference type="SUPFAM" id="SSF52172">
    <property type="entry name" value="CheY-like"/>
    <property type="match status" value="1"/>
</dbReference>
<dbReference type="InterPro" id="IPR052048">
    <property type="entry name" value="ST_Response_Regulator"/>
</dbReference>
<feature type="domain" description="Response regulatory" evidence="2">
    <location>
        <begin position="6"/>
        <end position="134"/>
    </location>
</feature>
<dbReference type="InterPro" id="IPR011006">
    <property type="entry name" value="CheY-like_superfamily"/>
</dbReference>
<dbReference type="Proteomes" id="UP001325680">
    <property type="component" value="Chromosome"/>
</dbReference>
<organism evidence="3 4">
    <name type="scientific">Niabella yanshanensis</name>
    <dbReference type="NCBI Taxonomy" id="577386"/>
    <lineage>
        <taxon>Bacteria</taxon>
        <taxon>Pseudomonadati</taxon>
        <taxon>Bacteroidota</taxon>
        <taxon>Chitinophagia</taxon>
        <taxon>Chitinophagales</taxon>
        <taxon>Chitinophagaceae</taxon>
        <taxon>Niabella</taxon>
    </lineage>
</organism>
<evidence type="ECO:0000313" key="4">
    <source>
        <dbReference type="Proteomes" id="UP001325680"/>
    </source>
</evidence>
<evidence type="ECO:0000256" key="1">
    <source>
        <dbReference type="PROSITE-ProRule" id="PRU00169"/>
    </source>
</evidence>
<dbReference type="PROSITE" id="PS50110">
    <property type="entry name" value="RESPONSE_REGULATORY"/>
    <property type="match status" value="1"/>
</dbReference>
<accession>A0ABZ0W789</accession>
<reference evidence="3 4" key="1">
    <citation type="submission" date="2023-12" db="EMBL/GenBank/DDBJ databases">
        <title>Genome sequencing and assembly of bacterial species from a model synthetic community.</title>
        <authorList>
            <person name="Hogle S.L."/>
        </authorList>
    </citation>
    <scope>NUCLEOTIDE SEQUENCE [LARGE SCALE GENOMIC DNA]</scope>
    <source>
        <strain evidence="3 4">HAMBI_3031</strain>
    </source>
</reference>
<protein>
    <submittedName>
        <fullName evidence="3">Response regulator</fullName>
    </submittedName>
</protein>
<dbReference type="InterPro" id="IPR001789">
    <property type="entry name" value="Sig_transdc_resp-reg_receiver"/>
</dbReference>
<feature type="modified residue" description="4-aspartylphosphate" evidence="1">
    <location>
        <position position="64"/>
    </location>
</feature>
<evidence type="ECO:0000313" key="3">
    <source>
        <dbReference type="EMBL" id="WQD38814.1"/>
    </source>
</evidence>
<name>A0ABZ0W789_9BACT</name>
<proteinExistence type="predicted"/>
<dbReference type="Pfam" id="PF00072">
    <property type="entry name" value="Response_reg"/>
    <property type="match status" value="1"/>
</dbReference>
<dbReference type="RefSeq" id="WP_114792736.1">
    <property type="nucleotide sequence ID" value="NZ_CP139960.1"/>
</dbReference>
<dbReference type="PANTHER" id="PTHR43228">
    <property type="entry name" value="TWO-COMPONENT RESPONSE REGULATOR"/>
    <property type="match status" value="1"/>
</dbReference>
<dbReference type="SMART" id="SM00448">
    <property type="entry name" value="REC"/>
    <property type="match status" value="1"/>
</dbReference>